<feature type="non-terminal residue" evidence="2">
    <location>
        <position position="1"/>
    </location>
</feature>
<name>A0A814KNW6_9BILA</name>
<dbReference type="EMBL" id="CAJNOC010005473">
    <property type="protein sequence ID" value="CAF1053362.1"/>
    <property type="molecule type" value="Genomic_DNA"/>
</dbReference>
<keyword evidence="3" id="KW-1185">Reference proteome</keyword>
<sequence>QVDDNQQDNEETDKTDDEIKHETYSPKKTQTISQSDSEILFKMALDGLNASNYKLVVGQTTIEDYFEDLALEKYKLMTNYQYNYEKIKNHLITSLIGQARSKNKKAEFYGAKQRIDEDVEQFGHRILSFVREFNQHDKTEVEKHLTEVFVDGVELNIQNQIINDTYLRFQAVWAKARKIEKY</sequence>
<feature type="region of interest" description="Disordered" evidence="1">
    <location>
        <begin position="1"/>
        <end position="31"/>
    </location>
</feature>
<dbReference type="AlphaFoldDB" id="A0A814KNW6"/>
<feature type="compositionally biased region" description="Acidic residues" evidence="1">
    <location>
        <begin position="1"/>
        <end position="16"/>
    </location>
</feature>
<comment type="caution">
    <text evidence="2">The sequence shown here is derived from an EMBL/GenBank/DDBJ whole genome shotgun (WGS) entry which is preliminary data.</text>
</comment>
<dbReference type="Proteomes" id="UP000663879">
    <property type="component" value="Unassembled WGS sequence"/>
</dbReference>
<gene>
    <name evidence="2" type="ORF">OXX778_LOCUS18935</name>
</gene>
<accession>A0A814KNW6</accession>
<evidence type="ECO:0000256" key="1">
    <source>
        <dbReference type="SAM" id="MobiDB-lite"/>
    </source>
</evidence>
<protein>
    <submittedName>
        <fullName evidence="2">Uncharacterized protein</fullName>
    </submittedName>
</protein>
<organism evidence="2 3">
    <name type="scientific">Brachionus calyciflorus</name>
    <dbReference type="NCBI Taxonomy" id="104777"/>
    <lineage>
        <taxon>Eukaryota</taxon>
        <taxon>Metazoa</taxon>
        <taxon>Spiralia</taxon>
        <taxon>Gnathifera</taxon>
        <taxon>Rotifera</taxon>
        <taxon>Eurotatoria</taxon>
        <taxon>Monogononta</taxon>
        <taxon>Pseudotrocha</taxon>
        <taxon>Ploima</taxon>
        <taxon>Brachionidae</taxon>
        <taxon>Brachionus</taxon>
    </lineage>
</organism>
<dbReference type="OrthoDB" id="10161579at2759"/>
<evidence type="ECO:0000313" key="2">
    <source>
        <dbReference type="EMBL" id="CAF1053362.1"/>
    </source>
</evidence>
<proteinExistence type="predicted"/>
<evidence type="ECO:0000313" key="3">
    <source>
        <dbReference type="Proteomes" id="UP000663879"/>
    </source>
</evidence>
<reference evidence="2" key="1">
    <citation type="submission" date="2021-02" db="EMBL/GenBank/DDBJ databases">
        <authorList>
            <person name="Nowell W R."/>
        </authorList>
    </citation>
    <scope>NUCLEOTIDE SEQUENCE</scope>
    <source>
        <strain evidence="2">Ploen Becks lab</strain>
    </source>
</reference>